<protein>
    <recommendedName>
        <fullName evidence="1">Retroviral polymerase SH3-like domain-containing protein</fullName>
    </recommendedName>
</protein>
<feature type="domain" description="Retroviral polymerase SH3-like" evidence="1">
    <location>
        <begin position="2"/>
        <end position="46"/>
    </location>
</feature>
<proteinExistence type="predicted"/>
<dbReference type="EMBL" id="BKCJ010008495">
    <property type="protein sequence ID" value="GEU82515.1"/>
    <property type="molecule type" value="Genomic_DNA"/>
</dbReference>
<organism evidence="2">
    <name type="scientific">Tanacetum cinerariifolium</name>
    <name type="common">Dalmatian daisy</name>
    <name type="synonym">Chrysanthemum cinerariifolium</name>
    <dbReference type="NCBI Taxonomy" id="118510"/>
    <lineage>
        <taxon>Eukaryota</taxon>
        <taxon>Viridiplantae</taxon>
        <taxon>Streptophyta</taxon>
        <taxon>Embryophyta</taxon>
        <taxon>Tracheophyta</taxon>
        <taxon>Spermatophyta</taxon>
        <taxon>Magnoliopsida</taxon>
        <taxon>eudicotyledons</taxon>
        <taxon>Gunneridae</taxon>
        <taxon>Pentapetalae</taxon>
        <taxon>asterids</taxon>
        <taxon>campanulids</taxon>
        <taxon>Asterales</taxon>
        <taxon>Asteraceae</taxon>
        <taxon>Asteroideae</taxon>
        <taxon>Anthemideae</taxon>
        <taxon>Anthemidinae</taxon>
        <taxon>Tanacetum</taxon>
    </lineage>
</organism>
<dbReference type="CDD" id="cd09272">
    <property type="entry name" value="RNase_HI_RT_Ty1"/>
    <property type="match status" value="1"/>
</dbReference>
<evidence type="ECO:0000313" key="2">
    <source>
        <dbReference type="EMBL" id="GEU82515.1"/>
    </source>
</evidence>
<evidence type="ECO:0000259" key="1">
    <source>
        <dbReference type="Pfam" id="PF25597"/>
    </source>
</evidence>
<name>A0A6L2ND63_TANCI</name>
<sequence length="242" mass="27750">MRDKLESRSIKCIFVGYPKKKMGYYFYNPLENKIFVARNAEFFENSLTLQEASGSHGLLKVSGNDVGLELIQEDYTQRYENTSKRHAEVEPTKVEPHNAEEHDLGDLNEPPNFNAALSDPEFDKWLDAMNMEMQSIKDDQVWCLVDLPPNGRTVGSKWLFKNKTWMAIPKTELKVTCYADVGFQTDKDDTNSQSRYVFVLNGEAVYWKSAKQSTIVVSSMEAEYIATAEASRKAVWMRKFIG</sequence>
<dbReference type="AlphaFoldDB" id="A0A6L2ND63"/>
<reference evidence="2" key="1">
    <citation type="journal article" date="2019" name="Sci. Rep.">
        <title>Draft genome of Tanacetum cinerariifolium, the natural source of mosquito coil.</title>
        <authorList>
            <person name="Yamashiro T."/>
            <person name="Shiraishi A."/>
            <person name="Satake H."/>
            <person name="Nakayama K."/>
        </authorList>
    </citation>
    <scope>NUCLEOTIDE SEQUENCE</scope>
</reference>
<dbReference type="InterPro" id="IPR057670">
    <property type="entry name" value="SH3_retrovirus"/>
</dbReference>
<accession>A0A6L2ND63</accession>
<gene>
    <name evidence="2" type="ORF">Tci_054493</name>
</gene>
<comment type="caution">
    <text evidence="2">The sequence shown here is derived from an EMBL/GenBank/DDBJ whole genome shotgun (WGS) entry which is preliminary data.</text>
</comment>
<dbReference type="Pfam" id="PF25597">
    <property type="entry name" value="SH3_retrovirus"/>
    <property type="match status" value="1"/>
</dbReference>